<evidence type="ECO:0000256" key="1">
    <source>
        <dbReference type="ARBA" id="ARBA00023319"/>
    </source>
</evidence>
<dbReference type="InterPro" id="IPR007110">
    <property type="entry name" value="Ig-like_dom"/>
</dbReference>
<feature type="region of interest" description="Disordered" evidence="3">
    <location>
        <begin position="298"/>
        <end position="338"/>
    </location>
</feature>
<sequence>RLGWQDCPGRQVHVEPPGPRPAGPGKTPLTPLSLLSPLGSSERQSAPSLFPLVSCVSPPSDESLVALGCLARDFLPSSVTFSWNYKNSSKVSSQNIQDFPSVLRGGKYLASSRVLLPSVSIPQDPEAFLVCEVQHPSGTKSVSISGPVVEEQPPVLNIFVPTRESFSSTPQRTSKLICQASDFSPKQISMAWFRDGKRVVSGVSTGPVETLQSSPVTYRLHSMLTVTESEWLSQSVFTCQVEHKGLNYEKNASSLCTSSECSPSGRAAGRREPHTHQLLPEPWLPGVAKGGEGLCRAAGGHCQLGPSTPSPRQGPGSEGPRSRRPCSWGKPSLAPSGR</sequence>
<evidence type="ECO:0000256" key="2">
    <source>
        <dbReference type="ARBA" id="ARBA00073862"/>
    </source>
</evidence>
<organism evidence="5 6">
    <name type="scientific">Sus scrofa</name>
    <name type="common">Pig</name>
    <dbReference type="NCBI Taxonomy" id="9823"/>
    <lineage>
        <taxon>Eukaryota</taxon>
        <taxon>Metazoa</taxon>
        <taxon>Chordata</taxon>
        <taxon>Craniata</taxon>
        <taxon>Vertebrata</taxon>
        <taxon>Euteleostomi</taxon>
        <taxon>Mammalia</taxon>
        <taxon>Eutheria</taxon>
        <taxon>Laurasiatheria</taxon>
        <taxon>Artiodactyla</taxon>
        <taxon>Suina</taxon>
        <taxon>Suidae</taxon>
        <taxon>Sus</taxon>
    </lineage>
</organism>
<dbReference type="PANTHER" id="PTHR23411">
    <property type="entry name" value="TAPASIN"/>
    <property type="match status" value="1"/>
</dbReference>
<dbReference type="Pfam" id="PF07654">
    <property type="entry name" value="C1-set"/>
    <property type="match status" value="2"/>
</dbReference>
<dbReference type="InterPro" id="IPR050380">
    <property type="entry name" value="Immune_Resp_Modulators"/>
</dbReference>
<feature type="domain" description="Ig-like" evidence="4">
    <location>
        <begin position="47"/>
        <end position="143"/>
    </location>
</feature>
<evidence type="ECO:0000313" key="5">
    <source>
        <dbReference type="Ensembl" id="ENSSSCP00050046360.1"/>
    </source>
</evidence>
<dbReference type="PROSITE" id="PS00290">
    <property type="entry name" value="IG_MHC"/>
    <property type="match status" value="1"/>
</dbReference>
<dbReference type="PROSITE" id="PS50835">
    <property type="entry name" value="IG_LIKE"/>
    <property type="match status" value="2"/>
</dbReference>
<accession>A0A8D1P5R0</accession>
<feature type="compositionally biased region" description="Low complexity" evidence="3">
    <location>
        <begin position="23"/>
        <end position="41"/>
    </location>
</feature>
<dbReference type="FunFam" id="2.60.40.10:FF:000463">
    <property type="entry name" value="Immunoglobulin heavy constant gamma 1"/>
    <property type="match status" value="1"/>
</dbReference>
<dbReference type="SMART" id="SM00407">
    <property type="entry name" value="IGc1"/>
    <property type="match status" value="2"/>
</dbReference>
<proteinExistence type="predicted"/>
<evidence type="ECO:0000313" key="6">
    <source>
        <dbReference type="Proteomes" id="UP000694571"/>
    </source>
</evidence>
<dbReference type="CDD" id="cd16093">
    <property type="entry name" value="IgC1_CH2_Mu"/>
    <property type="match status" value="1"/>
</dbReference>
<dbReference type="AlphaFoldDB" id="A0A8D1P5R0"/>
<dbReference type="Proteomes" id="UP000694571">
    <property type="component" value="Unplaced"/>
</dbReference>
<protein>
    <recommendedName>
        <fullName evidence="2">Ig mu chain C region</fullName>
    </recommendedName>
</protein>
<dbReference type="InterPro" id="IPR003006">
    <property type="entry name" value="Ig/MHC_CS"/>
</dbReference>
<evidence type="ECO:0000256" key="3">
    <source>
        <dbReference type="SAM" id="MobiDB-lite"/>
    </source>
</evidence>
<feature type="region of interest" description="Disordered" evidence="3">
    <location>
        <begin position="1"/>
        <end position="43"/>
    </location>
</feature>
<feature type="domain" description="Ig-like" evidence="4">
    <location>
        <begin position="153"/>
        <end position="253"/>
    </location>
</feature>
<reference evidence="5" key="1">
    <citation type="submission" date="2025-08" db="UniProtKB">
        <authorList>
            <consortium name="Ensembl"/>
        </authorList>
    </citation>
    <scope>IDENTIFICATION</scope>
</reference>
<dbReference type="InterPro" id="IPR013783">
    <property type="entry name" value="Ig-like_fold"/>
</dbReference>
<dbReference type="Ensembl" id="ENSSSCT00050105386.1">
    <property type="protein sequence ID" value="ENSSSCP00050046360.1"/>
    <property type="gene ID" value="ENSSSCG00050076672.1"/>
</dbReference>
<evidence type="ECO:0000259" key="4">
    <source>
        <dbReference type="PROSITE" id="PS50835"/>
    </source>
</evidence>
<feature type="region of interest" description="Disordered" evidence="3">
    <location>
        <begin position="259"/>
        <end position="283"/>
    </location>
</feature>
<name>A0A8D1P5R0_PIG</name>
<dbReference type="FunFam" id="2.60.40.10:FF:001836">
    <property type="entry name" value="Immunoglobulin heavy constant mu"/>
    <property type="match status" value="1"/>
</dbReference>
<dbReference type="Gene3D" id="2.60.40.10">
    <property type="entry name" value="Immunoglobulins"/>
    <property type="match status" value="2"/>
</dbReference>
<dbReference type="InterPro" id="IPR036179">
    <property type="entry name" value="Ig-like_dom_sf"/>
</dbReference>
<dbReference type="SUPFAM" id="SSF48726">
    <property type="entry name" value="Immunoglobulin"/>
    <property type="match status" value="2"/>
</dbReference>
<keyword evidence="1" id="KW-0393">Immunoglobulin domain</keyword>
<dbReference type="InterPro" id="IPR003597">
    <property type="entry name" value="Ig_C1-set"/>
</dbReference>